<organism evidence="12 13">
    <name type="scientific">Passalora fulva</name>
    <name type="common">Tomato leaf mold</name>
    <name type="synonym">Cladosporium fulvum</name>
    <dbReference type="NCBI Taxonomy" id="5499"/>
    <lineage>
        <taxon>Eukaryota</taxon>
        <taxon>Fungi</taxon>
        <taxon>Dikarya</taxon>
        <taxon>Ascomycota</taxon>
        <taxon>Pezizomycotina</taxon>
        <taxon>Dothideomycetes</taxon>
        <taxon>Dothideomycetidae</taxon>
        <taxon>Mycosphaerellales</taxon>
        <taxon>Mycosphaerellaceae</taxon>
        <taxon>Fulvia</taxon>
    </lineage>
</organism>
<sequence>MDEVVLKALEEVQIKTRSTPYYTWQTDEWQADDAKSATTAASPLSTLSLYTWNIDFMLPYPSSRMTKGFSHLRSLIDSGPRDSTASIIYLQECIDSDIELIASHSWVRENFHLSDIDISNWQSGHYGTITLVDKRLPITSCFRVHYSQTRMERDGLFVDVRLGGKTVRICNSHLESMAFEPPYRIPQMKLCAEYMRQPGIDSAIVAGDFNAIQDFDRTLHEVNGLKDAYLELGGQEHDAANGHTWGQQAATNLRQQFGTSRMDKVYFCGGLELLSFERFGAGVCVDDEQEREAIVKLGFDEPWITDHLGVKAVLTVSSNMSAL</sequence>
<keyword evidence="4" id="KW-0540">Nuclease</keyword>
<evidence type="ECO:0000256" key="3">
    <source>
        <dbReference type="ARBA" id="ARBA00004322"/>
    </source>
</evidence>
<evidence type="ECO:0000256" key="7">
    <source>
        <dbReference type="ARBA" id="ARBA00022801"/>
    </source>
</evidence>
<dbReference type="GO" id="GO:0006302">
    <property type="term" value="P:double-strand break repair"/>
    <property type="evidence" value="ECO:0007669"/>
    <property type="project" value="TreeGrafter"/>
</dbReference>
<comment type="cofactor">
    <cofactor evidence="2">
        <name>Mg(2+)</name>
        <dbReference type="ChEBI" id="CHEBI:18420"/>
    </cofactor>
</comment>
<dbReference type="PANTHER" id="PTHR15822">
    <property type="entry name" value="TRAF AND TNF RECEPTOR-ASSOCIATED PROTEIN"/>
    <property type="match status" value="1"/>
</dbReference>
<dbReference type="PANTHER" id="PTHR15822:SF4">
    <property type="entry name" value="TYROSYL-DNA PHOSPHODIESTERASE 2"/>
    <property type="match status" value="1"/>
</dbReference>
<keyword evidence="9" id="KW-0234">DNA repair</keyword>
<dbReference type="SUPFAM" id="SSF56219">
    <property type="entry name" value="DNase I-like"/>
    <property type="match status" value="1"/>
</dbReference>
<reference evidence="12" key="2">
    <citation type="journal article" date="2022" name="Microb. Genom.">
        <title>A chromosome-scale genome assembly of the tomato pathogen Cladosporium fulvum reveals a compartmentalized genome architecture and the presence of a dispensable chromosome.</title>
        <authorList>
            <person name="Zaccaron A.Z."/>
            <person name="Chen L.H."/>
            <person name="Samaras A."/>
            <person name="Stergiopoulos I."/>
        </authorList>
    </citation>
    <scope>NUCLEOTIDE SEQUENCE</scope>
    <source>
        <strain evidence="12">Race5_Kim</strain>
    </source>
</reference>
<dbReference type="KEGG" id="ffu:CLAFUR5_01360"/>
<reference evidence="12" key="1">
    <citation type="submission" date="2021-12" db="EMBL/GenBank/DDBJ databases">
        <authorList>
            <person name="Zaccaron A."/>
            <person name="Stergiopoulos I."/>
        </authorList>
    </citation>
    <scope>NUCLEOTIDE SEQUENCE</scope>
    <source>
        <strain evidence="12">Race5_Kim</strain>
    </source>
</reference>
<dbReference type="AlphaFoldDB" id="A0A9Q8L8X4"/>
<accession>A0A9Q8L8X4</accession>
<dbReference type="InterPro" id="IPR036691">
    <property type="entry name" value="Endo/exonu/phosph_ase_sf"/>
</dbReference>
<dbReference type="GO" id="GO:0003697">
    <property type="term" value="F:single-stranded DNA binding"/>
    <property type="evidence" value="ECO:0007669"/>
    <property type="project" value="TreeGrafter"/>
</dbReference>
<comment type="subcellular location">
    <subcellularLocation>
        <location evidence="3">Nucleus</location>
        <location evidence="3">PML body</location>
    </subcellularLocation>
</comment>
<feature type="domain" description="Endonuclease/exonuclease/phosphatase" evidence="11">
    <location>
        <begin position="51"/>
        <end position="307"/>
    </location>
</feature>
<evidence type="ECO:0000256" key="2">
    <source>
        <dbReference type="ARBA" id="ARBA00001946"/>
    </source>
</evidence>
<evidence type="ECO:0000256" key="8">
    <source>
        <dbReference type="ARBA" id="ARBA00022842"/>
    </source>
</evidence>
<dbReference type="Pfam" id="PF03372">
    <property type="entry name" value="Exo_endo_phos"/>
    <property type="match status" value="1"/>
</dbReference>
<keyword evidence="8" id="KW-0460">Magnesium</keyword>
<dbReference type="CDD" id="cd09080">
    <property type="entry name" value="TDP2"/>
    <property type="match status" value="1"/>
</dbReference>
<gene>
    <name evidence="12" type="ORF">CLAFUR5_01360</name>
</gene>
<dbReference type="InterPro" id="IPR051547">
    <property type="entry name" value="TDP2-like"/>
</dbReference>
<keyword evidence="5" id="KW-0479">Metal-binding</keyword>
<comment type="cofactor">
    <cofactor evidence="1">
        <name>Mn(2+)</name>
        <dbReference type="ChEBI" id="CHEBI:29035"/>
    </cofactor>
</comment>
<evidence type="ECO:0000313" key="13">
    <source>
        <dbReference type="Proteomes" id="UP000756132"/>
    </source>
</evidence>
<evidence type="ECO:0000256" key="4">
    <source>
        <dbReference type="ARBA" id="ARBA00022722"/>
    </source>
</evidence>
<evidence type="ECO:0000259" key="11">
    <source>
        <dbReference type="Pfam" id="PF03372"/>
    </source>
</evidence>
<dbReference type="GO" id="GO:0046872">
    <property type="term" value="F:metal ion binding"/>
    <property type="evidence" value="ECO:0007669"/>
    <property type="project" value="UniProtKB-KW"/>
</dbReference>
<proteinExistence type="predicted"/>
<dbReference type="InterPro" id="IPR005135">
    <property type="entry name" value="Endo/exonuclease/phosphatase"/>
</dbReference>
<dbReference type="GO" id="GO:0004518">
    <property type="term" value="F:nuclease activity"/>
    <property type="evidence" value="ECO:0007669"/>
    <property type="project" value="UniProtKB-KW"/>
</dbReference>
<keyword evidence="10" id="KW-0539">Nucleus</keyword>
<dbReference type="GO" id="GO:0005737">
    <property type="term" value="C:cytoplasm"/>
    <property type="evidence" value="ECO:0007669"/>
    <property type="project" value="TreeGrafter"/>
</dbReference>
<name>A0A9Q8L8X4_PASFU</name>
<dbReference type="EMBL" id="CP090163">
    <property type="protein sequence ID" value="UJO12955.1"/>
    <property type="molecule type" value="Genomic_DNA"/>
</dbReference>
<dbReference type="GeneID" id="71981238"/>
<keyword evidence="6" id="KW-0227">DNA damage</keyword>
<evidence type="ECO:0000256" key="5">
    <source>
        <dbReference type="ARBA" id="ARBA00022723"/>
    </source>
</evidence>
<evidence type="ECO:0000256" key="1">
    <source>
        <dbReference type="ARBA" id="ARBA00001936"/>
    </source>
</evidence>
<dbReference type="Gene3D" id="3.60.10.10">
    <property type="entry name" value="Endonuclease/exonuclease/phosphatase"/>
    <property type="match status" value="1"/>
</dbReference>
<evidence type="ECO:0000256" key="10">
    <source>
        <dbReference type="ARBA" id="ARBA00023242"/>
    </source>
</evidence>
<dbReference type="OrthoDB" id="9975959at2759"/>
<keyword evidence="7" id="KW-0378">Hydrolase</keyword>
<dbReference type="RefSeq" id="XP_047757321.1">
    <property type="nucleotide sequence ID" value="XM_047900508.1"/>
</dbReference>
<evidence type="ECO:0000256" key="9">
    <source>
        <dbReference type="ARBA" id="ARBA00023204"/>
    </source>
</evidence>
<dbReference type="Proteomes" id="UP000756132">
    <property type="component" value="Chromosome 1"/>
</dbReference>
<protein>
    <recommendedName>
        <fullName evidence="11">Endonuclease/exonuclease/phosphatase domain-containing protein</fullName>
    </recommendedName>
</protein>
<evidence type="ECO:0000313" key="12">
    <source>
        <dbReference type="EMBL" id="UJO12955.1"/>
    </source>
</evidence>
<keyword evidence="13" id="KW-1185">Reference proteome</keyword>
<dbReference type="GO" id="GO:0070260">
    <property type="term" value="F:5'-tyrosyl-DNA phosphodiesterase activity"/>
    <property type="evidence" value="ECO:0007669"/>
    <property type="project" value="TreeGrafter"/>
</dbReference>
<evidence type="ECO:0000256" key="6">
    <source>
        <dbReference type="ARBA" id="ARBA00022763"/>
    </source>
</evidence>